<accession>A0A4R6R174</accession>
<comment type="caution">
    <text evidence="1">The sequence shown here is derived from an EMBL/GenBank/DDBJ whole genome shotgun (WGS) entry which is preliminary data.</text>
</comment>
<proteinExistence type="predicted"/>
<dbReference type="EMBL" id="SNXW01000015">
    <property type="protein sequence ID" value="TDP79364.1"/>
    <property type="molecule type" value="Genomic_DNA"/>
</dbReference>
<dbReference type="AlphaFoldDB" id="A0A4R6R174"/>
<dbReference type="RefSeq" id="WP_133611265.1">
    <property type="nucleotide sequence ID" value="NZ_SNXW01000015.1"/>
</dbReference>
<protein>
    <submittedName>
        <fullName evidence="1">Uncharacterized protein</fullName>
    </submittedName>
</protein>
<reference evidence="1 2" key="1">
    <citation type="submission" date="2019-03" db="EMBL/GenBank/DDBJ databases">
        <title>Genomic Encyclopedia of Type Strains, Phase IV (KMG-IV): sequencing the most valuable type-strain genomes for metagenomic binning, comparative biology and taxonomic classification.</title>
        <authorList>
            <person name="Goeker M."/>
        </authorList>
    </citation>
    <scope>NUCLEOTIDE SEQUENCE [LARGE SCALE GENOMIC DNA]</scope>
    <source>
        <strain evidence="1 2">DSM 11901</strain>
    </source>
</reference>
<dbReference type="Proteomes" id="UP000294593">
    <property type="component" value="Unassembled WGS sequence"/>
</dbReference>
<keyword evidence="2" id="KW-1185">Reference proteome</keyword>
<sequence length="105" mass="10996">MVELALLAVLVGGGAWYVLSRRQGLDEAARQLRTATTTPDGFDGAQATVLTETVAPQGDAHTGPWLRVSSVCRMPDGGLWQVVVETARTGAEARGTAQKVPPAPL</sequence>
<evidence type="ECO:0000313" key="2">
    <source>
        <dbReference type="Proteomes" id="UP000294593"/>
    </source>
</evidence>
<organism evidence="1 2">
    <name type="scientific">Aquabacterium commune</name>
    <dbReference type="NCBI Taxonomy" id="70586"/>
    <lineage>
        <taxon>Bacteria</taxon>
        <taxon>Pseudomonadati</taxon>
        <taxon>Pseudomonadota</taxon>
        <taxon>Betaproteobacteria</taxon>
        <taxon>Burkholderiales</taxon>
        <taxon>Aquabacterium</taxon>
    </lineage>
</organism>
<name>A0A4R6R174_9BURK</name>
<gene>
    <name evidence="1" type="ORF">EV672_11535</name>
</gene>
<evidence type="ECO:0000313" key="1">
    <source>
        <dbReference type="EMBL" id="TDP79364.1"/>
    </source>
</evidence>